<gene>
    <name evidence="3" type="ORF">CR938_12890</name>
</gene>
<dbReference type="Proteomes" id="UP000717981">
    <property type="component" value="Unassembled WGS sequence"/>
</dbReference>
<dbReference type="InterPro" id="IPR005532">
    <property type="entry name" value="SUMF_dom"/>
</dbReference>
<sequence length="634" mass="67865">MRTGTEGRTDLRASARTLGWTLTLLACACSRAPEPPAAEAPPPGASAATAGGPQVTVRGDERDAVFEVWTPPPVEIAPDADRRALRRQAAAALEQGRLYEDAEAAVPLYLALLRADADDAVARRGLGRARQALLRAGRQALDAVAADADADGVALRRATALAAVARAVAAEDAQVQALQQAVERARRVAELDRAGEEDLRAGRLDGPGEGALGYFREALALAPEDPRARQGLAAVESALIDRAEAAARSVDFEAAGHWLEQAQAVRGDAAGAVADARGRVDAIREGHILALRDAALRDLLQPTGLRQARARLAEALRIAPPGHAVVAQLRERIDLVTHYGVFRPGQVFTDALADGSRGPQMVVVPHGAFRMGAEDSDPQAADAEKPAHYVRFDRGFAMSLTEVTVAEFGRYVAATGARPRATRRGNSIVYDERSGNFVRRSGVDWRSSYDGSPARPNDPVLHVSVHDAEAYAAWLSEQTGRHYRLPSEAEFEYALRAGTRGRYPWGDDPVPPERVGNLTGGEDVSPSGRRWNNAFAGYGDGYWGIAPVGRFAPNAWGLHDLAGNASEWVADCWHASYRRAPADGAPWFNPGCRTRVVRGGSWAGSPAQTRAAWRAPMDSDMTSGRVGFRLVRGI</sequence>
<evidence type="ECO:0000256" key="1">
    <source>
        <dbReference type="SAM" id="MobiDB-lite"/>
    </source>
</evidence>
<dbReference type="InterPro" id="IPR042095">
    <property type="entry name" value="SUMF_sf"/>
</dbReference>
<keyword evidence="3" id="KW-0418">Kinase</keyword>
<protein>
    <submittedName>
        <fullName evidence="3">Serine/threonine kinase</fullName>
    </submittedName>
</protein>
<name>A0A921TF25_9GAMM</name>
<evidence type="ECO:0000313" key="4">
    <source>
        <dbReference type="Proteomes" id="UP000717981"/>
    </source>
</evidence>
<feature type="domain" description="Sulfatase-modifying factor enzyme-like" evidence="2">
    <location>
        <begin position="358"/>
        <end position="632"/>
    </location>
</feature>
<reference evidence="3" key="1">
    <citation type="submission" date="2017-10" db="EMBL/GenBank/DDBJ databases">
        <title>Whole genome sequencing of members of genus Pseudoxanthomonas.</title>
        <authorList>
            <person name="Kumar S."/>
            <person name="Bansal K."/>
            <person name="Kaur A."/>
            <person name="Patil P."/>
            <person name="Sharma S."/>
            <person name="Patil P.B."/>
        </authorList>
    </citation>
    <scope>NUCLEOTIDE SEQUENCE</scope>
    <source>
        <strain evidence="3">DSM 22914</strain>
    </source>
</reference>
<keyword evidence="4" id="KW-1185">Reference proteome</keyword>
<dbReference type="PANTHER" id="PTHR23150">
    <property type="entry name" value="SULFATASE MODIFYING FACTOR 1, 2"/>
    <property type="match status" value="1"/>
</dbReference>
<dbReference type="InterPro" id="IPR051043">
    <property type="entry name" value="Sulfatase_Mod_Factor_Kinase"/>
</dbReference>
<keyword evidence="3" id="KW-0808">Transferase</keyword>
<feature type="region of interest" description="Disordered" evidence="1">
    <location>
        <begin position="33"/>
        <end position="55"/>
    </location>
</feature>
<dbReference type="InterPro" id="IPR016187">
    <property type="entry name" value="CTDL_fold"/>
</dbReference>
<dbReference type="PANTHER" id="PTHR23150:SF35">
    <property type="entry name" value="BLL6746 PROTEIN"/>
    <property type="match status" value="1"/>
</dbReference>
<dbReference type="GO" id="GO:0120147">
    <property type="term" value="F:formylglycine-generating oxidase activity"/>
    <property type="evidence" value="ECO:0007669"/>
    <property type="project" value="TreeGrafter"/>
</dbReference>
<feature type="compositionally biased region" description="Pro residues" evidence="1">
    <location>
        <begin position="33"/>
        <end position="44"/>
    </location>
</feature>
<dbReference type="Gene3D" id="3.90.1580.10">
    <property type="entry name" value="paralog of FGE (formylglycine-generating enzyme)"/>
    <property type="match status" value="1"/>
</dbReference>
<organism evidence="3 4">
    <name type="scientific">Pseudoxanthomonas taiwanensis</name>
    <dbReference type="NCBI Taxonomy" id="176598"/>
    <lineage>
        <taxon>Bacteria</taxon>
        <taxon>Pseudomonadati</taxon>
        <taxon>Pseudomonadota</taxon>
        <taxon>Gammaproteobacteria</taxon>
        <taxon>Lysobacterales</taxon>
        <taxon>Lysobacteraceae</taxon>
        <taxon>Pseudoxanthomonas</taxon>
    </lineage>
</organism>
<proteinExistence type="predicted"/>
<dbReference type="GO" id="GO:0016301">
    <property type="term" value="F:kinase activity"/>
    <property type="evidence" value="ECO:0007669"/>
    <property type="project" value="UniProtKB-KW"/>
</dbReference>
<dbReference type="EMBL" id="PDWK01000087">
    <property type="protein sequence ID" value="KAF1685523.1"/>
    <property type="molecule type" value="Genomic_DNA"/>
</dbReference>
<dbReference type="PROSITE" id="PS51257">
    <property type="entry name" value="PROKAR_LIPOPROTEIN"/>
    <property type="match status" value="1"/>
</dbReference>
<dbReference type="Pfam" id="PF03781">
    <property type="entry name" value="FGE-sulfatase"/>
    <property type="match status" value="1"/>
</dbReference>
<accession>A0A921TF25</accession>
<dbReference type="RefSeq" id="WP_162125392.1">
    <property type="nucleotide sequence ID" value="NZ_PDWK01000087.1"/>
</dbReference>
<comment type="caution">
    <text evidence="3">The sequence shown here is derived from an EMBL/GenBank/DDBJ whole genome shotgun (WGS) entry which is preliminary data.</text>
</comment>
<evidence type="ECO:0000259" key="2">
    <source>
        <dbReference type="Pfam" id="PF03781"/>
    </source>
</evidence>
<dbReference type="SUPFAM" id="SSF56436">
    <property type="entry name" value="C-type lectin-like"/>
    <property type="match status" value="1"/>
</dbReference>
<dbReference type="AlphaFoldDB" id="A0A921TF25"/>
<dbReference type="OrthoDB" id="9768004at2"/>
<evidence type="ECO:0000313" key="3">
    <source>
        <dbReference type="EMBL" id="KAF1685523.1"/>
    </source>
</evidence>